<evidence type="ECO:0008006" key="3">
    <source>
        <dbReference type="Google" id="ProtNLM"/>
    </source>
</evidence>
<comment type="caution">
    <text evidence="1">The sequence shown here is derived from an EMBL/GenBank/DDBJ whole genome shotgun (WGS) entry which is preliminary data.</text>
</comment>
<protein>
    <recommendedName>
        <fullName evidence="3">rRNA methyltransferase</fullName>
    </recommendedName>
</protein>
<reference evidence="1 2" key="1">
    <citation type="submission" date="2016-07" db="EMBL/GenBank/DDBJ databases">
        <title>Caryophanon tenue genome sequencing.</title>
        <authorList>
            <person name="Verma A."/>
            <person name="Pal Y."/>
            <person name="Krishnamurthi S."/>
        </authorList>
    </citation>
    <scope>NUCLEOTIDE SEQUENCE [LARGE SCALE GENOMIC DNA]</scope>
    <source>
        <strain evidence="1 2">DSM 14152</strain>
    </source>
</reference>
<dbReference type="EMBL" id="MASJ01000014">
    <property type="protein sequence ID" value="OCS85372.1"/>
    <property type="molecule type" value="Genomic_DNA"/>
</dbReference>
<evidence type="ECO:0000313" key="1">
    <source>
        <dbReference type="EMBL" id="OCS85372.1"/>
    </source>
</evidence>
<dbReference type="Proteomes" id="UP000093199">
    <property type="component" value="Unassembled WGS sequence"/>
</dbReference>
<proteinExistence type="predicted"/>
<keyword evidence="2" id="KW-1185">Reference proteome</keyword>
<dbReference type="RefSeq" id="WP_066544890.1">
    <property type="nucleotide sequence ID" value="NZ_MASJ01000014.1"/>
</dbReference>
<sequence length="125" mass="14486">MWVSHNGKLVHMKDASRHRYKTYIKEDVLANLKELAAAHHTEVGYLLENGVMHLLEEDALTLPKQPRCAKKEFRTTMDAALFNTLTARAKQLGVPINRLLQEAVHYIDIGTVKRKDYRYRIESLK</sequence>
<evidence type="ECO:0000313" key="2">
    <source>
        <dbReference type="Proteomes" id="UP000093199"/>
    </source>
</evidence>
<accession>A0A1C0YDW4</accession>
<dbReference type="AlphaFoldDB" id="A0A1C0YDW4"/>
<dbReference type="STRING" id="33978.A6M13_13100"/>
<name>A0A1C0YDW4_9BACL</name>
<gene>
    <name evidence="1" type="ORF">A6M13_13100</name>
</gene>
<organism evidence="1 2">
    <name type="scientific">Caryophanon tenue</name>
    <dbReference type="NCBI Taxonomy" id="33978"/>
    <lineage>
        <taxon>Bacteria</taxon>
        <taxon>Bacillati</taxon>
        <taxon>Bacillota</taxon>
        <taxon>Bacilli</taxon>
        <taxon>Bacillales</taxon>
        <taxon>Caryophanaceae</taxon>
        <taxon>Caryophanon</taxon>
    </lineage>
</organism>
<dbReference type="OrthoDB" id="2437085at2"/>